<evidence type="ECO:0000313" key="2">
    <source>
        <dbReference type="EMBL" id="WEK55756.1"/>
    </source>
</evidence>
<dbReference type="InterPro" id="IPR001119">
    <property type="entry name" value="SLH_dom"/>
</dbReference>
<evidence type="ECO:0000259" key="1">
    <source>
        <dbReference type="PROSITE" id="PS51272"/>
    </source>
</evidence>
<protein>
    <submittedName>
        <fullName evidence="2">S-layer homology domain-containing protein</fullName>
    </submittedName>
</protein>
<reference evidence="2" key="1">
    <citation type="submission" date="2023-03" db="EMBL/GenBank/DDBJ databases">
        <title>Andean soil-derived lignocellulolytic bacterial consortium as a source of novel taxa and putative plastic-active enzymes.</title>
        <authorList>
            <person name="Diaz-Garcia L."/>
            <person name="Chuvochina M."/>
            <person name="Feuerriegel G."/>
            <person name="Bunk B."/>
            <person name="Sproer C."/>
            <person name="Streit W.R."/>
            <person name="Rodriguez L.M."/>
            <person name="Overmann J."/>
            <person name="Jimenez D.J."/>
        </authorList>
    </citation>
    <scope>NUCLEOTIDE SEQUENCE</scope>
    <source>
        <strain evidence="2">MAG 2441</strain>
    </source>
</reference>
<feature type="domain" description="SLH" evidence="1">
    <location>
        <begin position="32"/>
        <end position="95"/>
    </location>
</feature>
<proteinExistence type="predicted"/>
<organism evidence="2 3">
    <name type="scientific">Candidatus Cohnella colombiensis</name>
    <dbReference type="NCBI Taxonomy" id="3121368"/>
    <lineage>
        <taxon>Bacteria</taxon>
        <taxon>Bacillati</taxon>
        <taxon>Bacillota</taxon>
        <taxon>Bacilli</taxon>
        <taxon>Bacillales</taxon>
        <taxon>Paenibacillaceae</taxon>
        <taxon>Cohnella</taxon>
    </lineage>
</organism>
<dbReference type="Proteomes" id="UP001178662">
    <property type="component" value="Chromosome"/>
</dbReference>
<feature type="domain" description="SLH" evidence="1">
    <location>
        <begin position="170"/>
        <end position="236"/>
    </location>
</feature>
<dbReference type="AlphaFoldDB" id="A0AA95EZF0"/>
<gene>
    <name evidence="2" type="ORF">P0Y55_06845</name>
</gene>
<dbReference type="EMBL" id="CP119317">
    <property type="protein sequence ID" value="WEK55756.1"/>
    <property type="molecule type" value="Genomic_DNA"/>
</dbReference>
<sequence length="903" mass="97629">MNKSLKQIISGVAVVAVLGTGITWSTATTYAATTPFPDVVTGHWAQKHIAKLALQKILIGDQYGKFNPNSPVTRQEAILIALRFMGIAEGVPALDTVVLPSDLTVKSNYFKPYVNYAIQKNIISLEEERVLARSDSSKDWGSSPASREWISRLLVRAIGKDAEAKATPATTTFSDNLDIAAAYRNYVSYASQIDLIKGTTVNGVLKFQPKVDVTRAMASTLFSRAESKTSVKYAGQDEGTLVTILADKLTIMRQDGTKKDYPVTGDTSFYMIDSDTASSLAGLVLYGKAIIIPDANGNAAYVEQTDSSPQVKTVEGTFDRYTASKNRVTVLVGDQYEEFYYDAGHLPTVTDATGQKIAITDIPRDAAVKLSVEAARPDYLVSIAVKQSLVNKSGAGTVATWNAATLALQVKDGTTGETESYQVAANATIQLNGVNLKAEQLLVNSQITYVVKQGIVTAITIIQTEKATVSGVFRSLDKKEMTISYTVNGKLAADFMSSNVKVKIDGFTDAGLEDLYAGDAVTLSYDEKDKVTQIAVTNRSVQMLYGATVAGYLAKTKTLSMLDGDGKTYNLILGDNVRYDFNGIQFTAEQALAIVRVEGKRLTIAYSGQNAVFVSLLYKYEGIVLENNTTTKTLKLSLQNGTRTESVKYATPSVEIYNQTNKTYTDVKAGDQVTIIMSTESDLAGTIYVHTDVQYEVLSVDVSLNKLKVRKVGTTSEESWNLTSAVALTDENGIAINLGELTVGGLINVNLQGKSPVKISAINVTLGKVAAIDPVKRTLDIVTLTGTTVTRTIDASAVIKRDSVTLPSLSSIKVNDLVEVGRDVSGKPTIEVAAVVTRKFWKYDSLTKVFYVKASADSSTNYFNLHPNVNIHQGTKTLTVSDLKDSDEITLYVLRGLVVEIVK</sequence>
<accession>A0AA95EZF0</accession>
<dbReference type="Pfam" id="PF00395">
    <property type="entry name" value="SLH"/>
    <property type="match status" value="1"/>
</dbReference>
<evidence type="ECO:0000313" key="3">
    <source>
        <dbReference type="Proteomes" id="UP001178662"/>
    </source>
</evidence>
<name>A0AA95EZF0_9BACL</name>
<dbReference type="PROSITE" id="PS51272">
    <property type="entry name" value="SLH"/>
    <property type="match status" value="2"/>
</dbReference>
<keyword evidence="3" id="KW-1185">Reference proteome</keyword>